<gene>
    <name evidence="2" type="ORF">GQ651_14835</name>
</gene>
<reference evidence="2 3" key="1">
    <citation type="submission" date="2019-12" db="EMBL/GenBank/DDBJ databases">
        <authorList>
            <person name="Lee S.D."/>
        </authorList>
    </citation>
    <scope>NUCLEOTIDE SEQUENCE [LARGE SCALE GENOMIC DNA]</scope>
    <source>
        <strain evidence="2 3">GH1-50</strain>
    </source>
</reference>
<name>A0A7C9J552_9RHOB</name>
<comment type="caution">
    <text evidence="2">The sequence shown here is derived from an EMBL/GenBank/DDBJ whole genome shotgun (WGS) entry which is preliminary data.</text>
</comment>
<protein>
    <submittedName>
        <fullName evidence="2">VPLPA-CTERM sorting domain-containing protein</fullName>
    </submittedName>
</protein>
<dbReference type="AlphaFoldDB" id="A0A7C9J552"/>
<dbReference type="NCBIfam" id="TIGR03370">
    <property type="entry name" value="VPLPA-CTERM"/>
    <property type="match status" value="1"/>
</dbReference>
<evidence type="ECO:0000313" key="2">
    <source>
        <dbReference type="EMBL" id="MXQ09121.1"/>
    </source>
</evidence>
<dbReference type="InterPro" id="IPR022472">
    <property type="entry name" value="VPLPA-CTERM"/>
</dbReference>
<organism evidence="2 3">
    <name type="scientific">Kangsaoukella pontilimi</name>
    <dbReference type="NCBI Taxonomy" id="2691042"/>
    <lineage>
        <taxon>Bacteria</taxon>
        <taxon>Pseudomonadati</taxon>
        <taxon>Pseudomonadota</taxon>
        <taxon>Alphaproteobacteria</taxon>
        <taxon>Rhodobacterales</taxon>
        <taxon>Paracoccaceae</taxon>
        <taxon>Kangsaoukella</taxon>
    </lineage>
</organism>
<proteinExistence type="predicted"/>
<evidence type="ECO:0000256" key="1">
    <source>
        <dbReference type="SAM" id="Phobius"/>
    </source>
</evidence>
<keyword evidence="1" id="KW-0812">Transmembrane</keyword>
<keyword evidence="1" id="KW-1133">Transmembrane helix</keyword>
<dbReference type="Proteomes" id="UP000480350">
    <property type="component" value="Unassembled WGS sequence"/>
</dbReference>
<evidence type="ECO:0000313" key="3">
    <source>
        <dbReference type="Proteomes" id="UP000480350"/>
    </source>
</evidence>
<feature type="transmembrane region" description="Helical" evidence="1">
    <location>
        <begin position="163"/>
        <end position="183"/>
    </location>
</feature>
<reference evidence="2 3" key="2">
    <citation type="submission" date="2020-03" db="EMBL/GenBank/DDBJ databases">
        <title>Kangsaoukella pontilimi gen. nov., sp. nov., a new member of the family Rhodobacteraceae isolated from a tidal mudflat.</title>
        <authorList>
            <person name="Kim I.S."/>
        </authorList>
    </citation>
    <scope>NUCLEOTIDE SEQUENCE [LARGE SCALE GENOMIC DNA]</scope>
    <source>
        <strain evidence="2 3">GH1-50</strain>
    </source>
</reference>
<sequence length="190" mass="19878">MATPAVSHTVTIGWTDNGNGTVTLWNEHWHGDQTFPCDEGILCSDNGGLTISGDGTSGSYGYDPLLIQWNGTLNDADRDDMLADGTLTGYMDDPSNAGGGTYDNWLYTQPLVIGNGTWYMFTGTTCCIDTMSEPIEFTLTGITSVGEGTGPSLDPPSNGGANVVPVPAGMPLLIGGLAALGLLRRRKAKA</sequence>
<dbReference type="RefSeq" id="WP_160764979.1">
    <property type="nucleotide sequence ID" value="NZ_WUPT01000002.1"/>
</dbReference>
<keyword evidence="3" id="KW-1185">Reference proteome</keyword>
<dbReference type="EMBL" id="WUPT01000002">
    <property type="protein sequence ID" value="MXQ09121.1"/>
    <property type="molecule type" value="Genomic_DNA"/>
</dbReference>
<keyword evidence="1" id="KW-0472">Membrane</keyword>
<accession>A0A7C9J552</accession>